<dbReference type="PANTHER" id="PTHR43877">
    <property type="entry name" value="AMINOALKYLPHOSPHONATE N-ACETYLTRANSFERASE-RELATED-RELATED"/>
    <property type="match status" value="1"/>
</dbReference>
<name>A0A1V2IIY7_9ACTN</name>
<accession>A0A1V2IIY7</accession>
<dbReference type="AlphaFoldDB" id="A0A1V2IIY7"/>
<sequence length="192" mass="20600">MGVGTEVRRVAAPDGARLREVRLAALADAPRAFWQTFDGESARPLDDWHRRAARGAAGDAHAMFLLERDGEPVGMIDVHRPSMAPEFRELAAMWVAPAARATGAADLLIGAALDWARSVGAVGVRLWVEVANLAAQRAYRRHGFQQIGGPDRDHADPAGKSYLLMALPLSPETAASPTFLARASAPWTDESA</sequence>
<dbReference type="SUPFAM" id="SSF55729">
    <property type="entry name" value="Acyl-CoA N-acyltransferases (Nat)"/>
    <property type="match status" value="1"/>
</dbReference>
<dbReference type="EMBL" id="MOMC01000007">
    <property type="protein sequence ID" value="ONH33154.1"/>
    <property type="molecule type" value="Genomic_DNA"/>
</dbReference>
<dbReference type="CDD" id="cd04301">
    <property type="entry name" value="NAT_SF"/>
    <property type="match status" value="1"/>
</dbReference>
<protein>
    <submittedName>
        <fullName evidence="4">GNAT family N-acetyltransferase</fullName>
    </submittedName>
</protein>
<organism evidence="4 5">
    <name type="scientific">Pseudofrankia asymbiotica</name>
    <dbReference type="NCBI Taxonomy" id="1834516"/>
    <lineage>
        <taxon>Bacteria</taxon>
        <taxon>Bacillati</taxon>
        <taxon>Actinomycetota</taxon>
        <taxon>Actinomycetes</taxon>
        <taxon>Frankiales</taxon>
        <taxon>Frankiaceae</taxon>
        <taxon>Pseudofrankia</taxon>
    </lineage>
</organism>
<comment type="caution">
    <text evidence="4">The sequence shown here is derived from an EMBL/GenBank/DDBJ whole genome shotgun (WGS) entry which is preliminary data.</text>
</comment>
<feature type="domain" description="N-acetyltransferase" evidence="3">
    <location>
        <begin position="5"/>
        <end position="170"/>
    </location>
</feature>
<dbReference type="InterPro" id="IPR000182">
    <property type="entry name" value="GNAT_dom"/>
</dbReference>
<dbReference type="Proteomes" id="UP000188929">
    <property type="component" value="Unassembled WGS sequence"/>
</dbReference>
<dbReference type="InterPro" id="IPR016181">
    <property type="entry name" value="Acyl_CoA_acyltransferase"/>
</dbReference>
<proteinExistence type="predicted"/>
<dbReference type="Pfam" id="PF00583">
    <property type="entry name" value="Acetyltransf_1"/>
    <property type="match status" value="1"/>
</dbReference>
<reference evidence="5" key="1">
    <citation type="submission" date="2016-10" db="EMBL/GenBank/DDBJ databases">
        <title>Frankia sp. NRRL B-16386 Genome sequencing.</title>
        <authorList>
            <person name="Ghodhbane-Gtari F."/>
            <person name="Swanson E."/>
            <person name="Gueddou A."/>
            <person name="Hezbri K."/>
            <person name="Ktari K."/>
            <person name="Nouioui I."/>
            <person name="Morris K."/>
            <person name="Simpson S."/>
            <person name="Abebe-Akele F."/>
            <person name="Thomas K."/>
            <person name="Gtari M."/>
            <person name="Tisa L.S."/>
        </authorList>
    </citation>
    <scope>NUCLEOTIDE SEQUENCE [LARGE SCALE GENOMIC DNA]</scope>
    <source>
        <strain evidence="5">NRRL B-16386</strain>
    </source>
</reference>
<evidence type="ECO:0000313" key="5">
    <source>
        <dbReference type="Proteomes" id="UP000188929"/>
    </source>
</evidence>
<evidence type="ECO:0000313" key="4">
    <source>
        <dbReference type="EMBL" id="ONH33154.1"/>
    </source>
</evidence>
<keyword evidence="1 4" id="KW-0808">Transferase</keyword>
<dbReference type="OrthoDB" id="9799092at2"/>
<dbReference type="PANTHER" id="PTHR43877:SF2">
    <property type="entry name" value="AMINOALKYLPHOSPHONATE N-ACETYLTRANSFERASE-RELATED"/>
    <property type="match status" value="1"/>
</dbReference>
<evidence type="ECO:0000259" key="3">
    <source>
        <dbReference type="PROSITE" id="PS51186"/>
    </source>
</evidence>
<dbReference type="InterPro" id="IPR050832">
    <property type="entry name" value="Bact_Acetyltransf"/>
</dbReference>
<dbReference type="STRING" id="1834516.BL253_02855"/>
<dbReference type="PROSITE" id="PS51186">
    <property type="entry name" value="GNAT"/>
    <property type="match status" value="1"/>
</dbReference>
<keyword evidence="5" id="KW-1185">Reference proteome</keyword>
<dbReference type="GO" id="GO:0016747">
    <property type="term" value="F:acyltransferase activity, transferring groups other than amino-acyl groups"/>
    <property type="evidence" value="ECO:0007669"/>
    <property type="project" value="InterPro"/>
</dbReference>
<evidence type="ECO:0000256" key="2">
    <source>
        <dbReference type="ARBA" id="ARBA00023315"/>
    </source>
</evidence>
<keyword evidence="2" id="KW-0012">Acyltransferase</keyword>
<evidence type="ECO:0000256" key="1">
    <source>
        <dbReference type="ARBA" id="ARBA00022679"/>
    </source>
</evidence>
<dbReference type="Gene3D" id="3.40.630.30">
    <property type="match status" value="1"/>
</dbReference>
<gene>
    <name evidence="4" type="ORF">BL253_02855</name>
</gene>